<dbReference type="Proteomes" id="UP000234474">
    <property type="component" value="Unassembled WGS sequence"/>
</dbReference>
<keyword evidence="1" id="KW-0472">Membrane</keyword>
<evidence type="ECO:0000313" key="3">
    <source>
        <dbReference type="Proteomes" id="UP000234474"/>
    </source>
</evidence>
<evidence type="ECO:0000313" key="2">
    <source>
        <dbReference type="EMBL" id="PKX92280.1"/>
    </source>
</evidence>
<comment type="caution">
    <text evidence="2">The sequence shown here is derived from an EMBL/GenBank/DDBJ whole genome shotgun (WGS) entry which is preliminary data.</text>
</comment>
<keyword evidence="1" id="KW-1133">Transmembrane helix</keyword>
<keyword evidence="1" id="KW-0812">Transmembrane</keyword>
<evidence type="ECO:0008006" key="4">
    <source>
        <dbReference type="Google" id="ProtNLM"/>
    </source>
</evidence>
<keyword evidence="3" id="KW-1185">Reference proteome</keyword>
<dbReference type="STRING" id="1392255.A0A2I1C3R5"/>
<proteinExistence type="predicted"/>
<sequence length="116" mass="13036">MASTAPMTSSVPSLATLGLLAVYTLIIYMFGNVVYNLWFHPFRQYPGSKFDAATRLPYTFRLLRGSITPRTKELHDKYGHVVRIAPNVLSYTCGEAWNGKPLAKDCTDHLKLSLIE</sequence>
<organism evidence="2 3">
    <name type="scientific">Aspergillus novofumigatus (strain IBT 16806)</name>
    <dbReference type="NCBI Taxonomy" id="1392255"/>
    <lineage>
        <taxon>Eukaryota</taxon>
        <taxon>Fungi</taxon>
        <taxon>Dikarya</taxon>
        <taxon>Ascomycota</taxon>
        <taxon>Pezizomycotina</taxon>
        <taxon>Eurotiomycetes</taxon>
        <taxon>Eurotiomycetidae</taxon>
        <taxon>Eurotiales</taxon>
        <taxon>Aspergillaceae</taxon>
        <taxon>Aspergillus</taxon>
        <taxon>Aspergillus subgen. Fumigati</taxon>
    </lineage>
</organism>
<evidence type="ECO:0000256" key="1">
    <source>
        <dbReference type="SAM" id="Phobius"/>
    </source>
</evidence>
<dbReference type="VEuPathDB" id="FungiDB:P174DRAFT_431712"/>
<feature type="transmembrane region" description="Helical" evidence="1">
    <location>
        <begin position="20"/>
        <end position="39"/>
    </location>
</feature>
<name>A0A2I1C3R5_ASPN1</name>
<dbReference type="EMBL" id="MSZS01000005">
    <property type="protein sequence ID" value="PKX92280.1"/>
    <property type="molecule type" value="Genomic_DNA"/>
</dbReference>
<dbReference type="RefSeq" id="XP_024680875.1">
    <property type="nucleotide sequence ID" value="XM_024825709.1"/>
</dbReference>
<dbReference type="AlphaFoldDB" id="A0A2I1C3R5"/>
<reference evidence="3" key="1">
    <citation type="journal article" date="2018" name="Proc. Natl. Acad. Sci. U.S.A.">
        <title>Linking secondary metabolites to gene clusters through genome sequencing of six diverse Aspergillus species.</title>
        <authorList>
            <person name="Kaerboelling I."/>
            <person name="Vesth T.C."/>
            <person name="Frisvad J.C."/>
            <person name="Nybo J.L."/>
            <person name="Theobald S."/>
            <person name="Kuo A."/>
            <person name="Bowyer P."/>
            <person name="Matsuda Y."/>
            <person name="Mondo S."/>
            <person name="Lyhne E.K."/>
            <person name="Kogle M.E."/>
            <person name="Clum A."/>
            <person name="Lipzen A."/>
            <person name="Salamov A."/>
            <person name="Ngan C.Y."/>
            <person name="Daum C."/>
            <person name="Chiniquy J."/>
            <person name="Barry K."/>
            <person name="LaButti K."/>
            <person name="Haridas S."/>
            <person name="Simmons B.A."/>
            <person name="Magnuson J.K."/>
            <person name="Mortensen U.H."/>
            <person name="Larsen T.O."/>
            <person name="Grigoriev I.V."/>
            <person name="Baker S.E."/>
            <person name="Andersen M.R."/>
        </authorList>
    </citation>
    <scope>NUCLEOTIDE SEQUENCE [LARGE SCALE GENOMIC DNA]</scope>
    <source>
        <strain evidence="3">IBT 16806</strain>
    </source>
</reference>
<gene>
    <name evidence="2" type="ORF">P174DRAFT_431712</name>
</gene>
<protein>
    <recommendedName>
        <fullName evidence="4">Cytochrome P450</fullName>
    </recommendedName>
</protein>
<dbReference type="GeneID" id="36533034"/>
<dbReference type="OrthoDB" id="4473113at2759"/>
<accession>A0A2I1C3R5</accession>